<feature type="region of interest" description="Disordered" evidence="1">
    <location>
        <begin position="1"/>
        <end position="24"/>
    </location>
</feature>
<feature type="region of interest" description="Disordered" evidence="1">
    <location>
        <begin position="101"/>
        <end position="132"/>
    </location>
</feature>
<proteinExistence type="predicted"/>
<organism evidence="2 3">
    <name type="scientific">Triparma laevis f. longispina</name>
    <dbReference type="NCBI Taxonomy" id="1714387"/>
    <lineage>
        <taxon>Eukaryota</taxon>
        <taxon>Sar</taxon>
        <taxon>Stramenopiles</taxon>
        <taxon>Ochrophyta</taxon>
        <taxon>Bolidophyceae</taxon>
        <taxon>Parmales</taxon>
        <taxon>Triparmaceae</taxon>
        <taxon>Triparma</taxon>
    </lineage>
</organism>
<dbReference type="AlphaFoldDB" id="A0A9W7EH76"/>
<dbReference type="EMBL" id="BRXW01000903">
    <property type="protein sequence ID" value="GMH78632.1"/>
    <property type="molecule type" value="Genomic_DNA"/>
</dbReference>
<keyword evidence="3" id="KW-1185">Reference proteome</keyword>
<dbReference type="Proteomes" id="UP001165122">
    <property type="component" value="Unassembled WGS sequence"/>
</dbReference>
<feature type="compositionally biased region" description="Basic and acidic residues" evidence="1">
    <location>
        <begin position="101"/>
        <end position="110"/>
    </location>
</feature>
<protein>
    <submittedName>
        <fullName evidence="2">Uncharacterized protein</fullName>
    </submittedName>
</protein>
<reference evidence="3" key="1">
    <citation type="journal article" date="2023" name="Commun. Biol.">
        <title>Genome analysis of Parmales, the sister group of diatoms, reveals the evolutionary specialization of diatoms from phago-mixotrophs to photoautotrophs.</title>
        <authorList>
            <person name="Ban H."/>
            <person name="Sato S."/>
            <person name="Yoshikawa S."/>
            <person name="Yamada K."/>
            <person name="Nakamura Y."/>
            <person name="Ichinomiya M."/>
            <person name="Sato N."/>
            <person name="Blanc-Mathieu R."/>
            <person name="Endo H."/>
            <person name="Kuwata A."/>
            <person name="Ogata H."/>
        </authorList>
    </citation>
    <scope>NUCLEOTIDE SEQUENCE [LARGE SCALE GENOMIC DNA]</scope>
    <source>
        <strain evidence="3">NIES 3700</strain>
    </source>
</reference>
<gene>
    <name evidence="2" type="ORF">TrLO_g9485</name>
</gene>
<name>A0A9W7EH76_9STRA</name>
<comment type="caution">
    <text evidence="2">The sequence shown here is derived from an EMBL/GenBank/DDBJ whole genome shotgun (WGS) entry which is preliminary data.</text>
</comment>
<evidence type="ECO:0000256" key="1">
    <source>
        <dbReference type="SAM" id="MobiDB-lite"/>
    </source>
</evidence>
<dbReference type="OrthoDB" id="10425807at2759"/>
<sequence length="132" mass="14889">MPLSDADQDLLKKDLKKNPNCIHSTMSSTQMSWINGKSESSKTLKVYRRCQDPSRNSIVIERTSKGDGSSMLSGMNKNMNSKADELLSFLGSGLGIRSMKRNKEEEERVAEAVQRQNSNPFNPKPNYRYSPD</sequence>
<accession>A0A9W7EH76</accession>
<evidence type="ECO:0000313" key="2">
    <source>
        <dbReference type="EMBL" id="GMH78632.1"/>
    </source>
</evidence>
<evidence type="ECO:0000313" key="3">
    <source>
        <dbReference type="Proteomes" id="UP001165122"/>
    </source>
</evidence>